<evidence type="ECO:0000256" key="2">
    <source>
        <dbReference type="ARBA" id="ARBA00022692"/>
    </source>
</evidence>
<feature type="transmembrane region" description="Helical" evidence="6">
    <location>
        <begin position="209"/>
        <end position="225"/>
    </location>
</feature>
<dbReference type="AlphaFoldDB" id="A0A2W1DFY1"/>
<evidence type="ECO:0000256" key="3">
    <source>
        <dbReference type="ARBA" id="ARBA00022989"/>
    </source>
</evidence>
<dbReference type="PANTHER" id="PTHR33048:SF129">
    <property type="entry name" value="INTEGRAL MEMBRANE PROTEIN-RELATED"/>
    <property type="match status" value="1"/>
</dbReference>
<evidence type="ECO:0000256" key="1">
    <source>
        <dbReference type="ARBA" id="ARBA00004141"/>
    </source>
</evidence>
<comment type="caution">
    <text evidence="8">The sequence shown here is derived from an EMBL/GenBank/DDBJ whole genome shotgun (WGS) entry which is preliminary data.</text>
</comment>
<feature type="transmembrane region" description="Helical" evidence="6">
    <location>
        <begin position="169"/>
        <end position="188"/>
    </location>
</feature>
<feature type="transmembrane region" description="Helical" evidence="6">
    <location>
        <begin position="15"/>
        <end position="38"/>
    </location>
</feature>
<keyword evidence="2 6" id="KW-0812">Transmembrane</keyword>
<name>A0A2W1DFY1_9PLEO</name>
<feature type="transmembrane region" description="Helical" evidence="6">
    <location>
        <begin position="129"/>
        <end position="149"/>
    </location>
</feature>
<dbReference type="PANTHER" id="PTHR33048">
    <property type="entry name" value="PTH11-LIKE INTEGRAL MEMBRANE PROTEIN (AFU_ORTHOLOGUE AFUA_5G11245)"/>
    <property type="match status" value="1"/>
</dbReference>
<gene>
    <name evidence="8" type="ORF">Ptr86124_010075</name>
</gene>
<evidence type="ECO:0000259" key="7">
    <source>
        <dbReference type="Pfam" id="PF20684"/>
    </source>
</evidence>
<sequence>MPTPIAIPPYSDKCAIYLGPVISFGVIAFFLVVARIYTRLNRTGKLQLDDWLILFAEPLSLTGICLAIAATTYEWGQPAAYFTPKDLTITLRLQFALQTVWLLTLWLVRLSVACSLLRFGTERVWRWPLYSVMGLQTLISGAYVVIQFAQCNPISANWNTGIASKCWNLRPIITLGWIIAGVYIAMDLMLSLMPIRLIRTLNRSTSEKILIGVLMALGLLATTINCAKMTTFSSFGKGDVMQATILPSMWAKLEEEVGIIATSLPWLKSPVENWLKKMDLLKEHQLTRPSVVADLSLPADRDDSSDRDIESAGVIKANFRFDSAAVLGTKGSSTSLINTQRNNFGDVV</sequence>
<dbReference type="Proteomes" id="UP000249757">
    <property type="component" value="Unassembled WGS sequence"/>
</dbReference>
<comment type="similarity">
    <text evidence="5">Belongs to the SAT4 family.</text>
</comment>
<dbReference type="InterPro" id="IPR052337">
    <property type="entry name" value="SAT4-like"/>
</dbReference>
<feature type="transmembrane region" description="Helical" evidence="6">
    <location>
        <begin position="50"/>
        <end position="73"/>
    </location>
</feature>
<dbReference type="Pfam" id="PF20684">
    <property type="entry name" value="Fung_rhodopsin"/>
    <property type="match status" value="1"/>
</dbReference>
<keyword evidence="9" id="KW-1185">Reference proteome</keyword>
<dbReference type="OMA" id="INCAKMT"/>
<keyword evidence="4 6" id="KW-0472">Membrane</keyword>
<organism evidence="8 9">
    <name type="scientific">Pyrenophora tritici-repentis</name>
    <dbReference type="NCBI Taxonomy" id="45151"/>
    <lineage>
        <taxon>Eukaryota</taxon>
        <taxon>Fungi</taxon>
        <taxon>Dikarya</taxon>
        <taxon>Ascomycota</taxon>
        <taxon>Pezizomycotina</taxon>
        <taxon>Dothideomycetes</taxon>
        <taxon>Pleosporomycetidae</taxon>
        <taxon>Pleosporales</taxon>
        <taxon>Pleosporineae</taxon>
        <taxon>Pleosporaceae</taxon>
        <taxon>Pyrenophora</taxon>
    </lineage>
</organism>
<evidence type="ECO:0000256" key="4">
    <source>
        <dbReference type="ARBA" id="ARBA00023136"/>
    </source>
</evidence>
<feature type="transmembrane region" description="Helical" evidence="6">
    <location>
        <begin position="93"/>
        <end position="117"/>
    </location>
</feature>
<evidence type="ECO:0000313" key="9">
    <source>
        <dbReference type="Proteomes" id="UP000249757"/>
    </source>
</evidence>
<protein>
    <recommendedName>
        <fullName evidence="7">Rhodopsin domain-containing protein</fullName>
    </recommendedName>
</protein>
<accession>A0A2W1DFY1</accession>
<feature type="domain" description="Rhodopsin" evidence="7">
    <location>
        <begin position="34"/>
        <end position="272"/>
    </location>
</feature>
<evidence type="ECO:0000313" key="8">
    <source>
        <dbReference type="EMBL" id="KAI1510954.1"/>
    </source>
</evidence>
<dbReference type="EMBL" id="NRDI02000015">
    <property type="protein sequence ID" value="KAI1510954.1"/>
    <property type="molecule type" value="Genomic_DNA"/>
</dbReference>
<comment type="subcellular location">
    <subcellularLocation>
        <location evidence="1">Membrane</location>
        <topology evidence="1">Multi-pass membrane protein</topology>
    </subcellularLocation>
</comment>
<dbReference type="GO" id="GO:0016020">
    <property type="term" value="C:membrane"/>
    <property type="evidence" value="ECO:0007669"/>
    <property type="project" value="UniProtKB-SubCell"/>
</dbReference>
<evidence type="ECO:0000256" key="6">
    <source>
        <dbReference type="SAM" id="Phobius"/>
    </source>
</evidence>
<dbReference type="OrthoDB" id="5278984at2759"/>
<reference evidence="9" key="1">
    <citation type="journal article" date="2022" name="Microb. Genom.">
        <title>A global pangenome for the wheat fungal pathogen Pyrenophora tritici-repentis and prediction of effector protein structural homology.</title>
        <authorList>
            <person name="Moolhuijzen P.M."/>
            <person name="See P.T."/>
            <person name="Shi G."/>
            <person name="Powell H.R."/>
            <person name="Cockram J."/>
            <person name="Jorgensen L.N."/>
            <person name="Benslimane H."/>
            <person name="Strelkov S.E."/>
            <person name="Turner J."/>
            <person name="Liu Z."/>
            <person name="Moffat C.S."/>
        </authorList>
    </citation>
    <scope>NUCLEOTIDE SEQUENCE [LARGE SCALE GENOMIC DNA]</scope>
</reference>
<evidence type="ECO:0000256" key="5">
    <source>
        <dbReference type="ARBA" id="ARBA00038359"/>
    </source>
</evidence>
<dbReference type="InterPro" id="IPR049326">
    <property type="entry name" value="Rhodopsin_dom_fungi"/>
</dbReference>
<keyword evidence="3 6" id="KW-1133">Transmembrane helix</keyword>
<proteinExistence type="inferred from homology"/>